<keyword evidence="1" id="KW-0067">ATP-binding</keyword>
<keyword evidence="4" id="KW-1185">Reference proteome</keyword>
<gene>
    <name evidence="3" type="ORF">LWC34_37545</name>
</gene>
<name>A0ABS8ZKZ8_9PSEU</name>
<comment type="caution">
    <text evidence="3">The sequence shown here is derived from an EMBL/GenBank/DDBJ whole genome shotgun (WGS) entry which is preliminary data.</text>
</comment>
<dbReference type="EMBL" id="JAJVCN010000003">
    <property type="protein sequence ID" value="MCE7008476.1"/>
    <property type="molecule type" value="Genomic_DNA"/>
</dbReference>
<dbReference type="PROSITE" id="PS50975">
    <property type="entry name" value="ATP_GRASP"/>
    <property type="match status" value="1"/>
</dbReference>
<organism evidence="3 4">
    <name type="scientific">Kibdelosporangium philippinense</name>
    <dbReference type="NCBI Taxonomy" id="211113"/>
    <lineage>
        <taxon>Bacteria</taxon>
        <taxon>Bacillati</taxon>
        <taxon>Actinomycetota</taxon>
        <taxon>Actinomycetes</taxon>
        <taxon>Pseudonocardiales</taxon>
        <taxon>Pseudonocardiaceae</taxon>
        <taxon>Kibdelosporangium</taxon>
    </lineage>
</organism>
<evidence type="ECO:0000256" key="1">
    <source>
        <dbReference type="PROSITE-ProRule" id="PRU00409"/>
    </source>
</evidence>
<feature type="domain" description="ATP-grasp" evidence="2">
    <location>
        <begin position="142"/>
        <end position="341"/>
    </location>
</feature>
<dbReference type="SUPFAM" id="SSF56059">
    <property type="entry name" value="Glutathione synthetase ATP-binding domain-like"/>
    <property type="match status" value="1"/>
</dbReference>
<dbReference type="InterPro" id="IPR011761">
    <property type="entry name" value="ATP-grasp"/>
</dbReference>
<accession>A0ABS8ZKZ8</accession>
<protein>
    <recommendedName>
        <fullName evidence="2">ATP-grasp domain-containing protein</fullName>
    </recommendedName>
</protein>
<keyword evidence="1" id="KW-0547">Nucleotide-binding</keyword>
<evidence type="ECO:0000259" key="2">
    <source>
        <dbReference type="PROSITE" id="PS50975"/>
    </source>
</evidence>
<reference evidence="3 4" key="1">
    <citation type="submission" date="2021-12" db="EMBL/GenBank/DDBJ databases">
        <title>Genome sequence of Kibdelosporangium philippinense ATCC 49844.</title>
        <authorList>
            <person name="Fedorov E.A."/>
            <person name="Omeragic M."/>
            <person name="Shalygina K.F."/>
            <person name="Maclea K.S."/>
        </authorList>
    </citation>
    <scope>NUCLEOTIDE SEQUENCE [LARGE SCALE GENOMIC DNA]</scope>
    <source>
        <strain evidence="3 4">ATCC 49844</strain>
    </source>
</reference>
<dbReference type="Proteomes" id="UP001521150">
    <property type="component" value="Unassembled WGS sequence"/>
</dbReference>
<proteinExistence type="predicted"/>
<sequence>MTPEDLLAGSSINAARLGTYDSEKWWRPADQAALPAISLAGADETVAAMDELLAGHCMPGDRLITRYPMATAVRDGLGAARITFDHVAVDGPHEPLERNVSRDLVAGFTVSPYAVLPDTARLTDLLPDNDVVAKVNSKTWSNTLAQELELPGTGTVVRSVAELSAAVSRFPSAIVKDPYGVSGRGALVVESPGVLRGIERALTKQGKRIELLVQEKYTVERDFSAHVLISRDGTWQHLGIQVMTNRGLRHMGSSPATPEFTEFLADKGYLSIIDSVAERLVKAGYFGPVGVDSMLLRDGTLIPVLEVNARQSLGLLSLVLDTRFPVAAHLSQVELTIPPGSGISSIAQALGEILYTGGEREGVLVLNGSKLAAPGGRVYFALMSPHPDVLRQRVLDAVAAAGMIVRGVAHAA</sequence>
<evidence type="ECO:0000313" key="4">
    <source>
        <dbReference type="Proteomes" id="UP001521150"/>
    </source>
</evidence>
<evidence type="ECO:0000313" key="3">
    <source>
        <dbReference type="EMBL" id="MCE7008476.1"/>
    </source>
</evidence>
<dbReference type="RefSeq" id="WP_233729972.1">
    <property type="nucleotide sequence ID" value="NZ_JAJVCN010000003.1"/>
</dbReference>